<evidence type="ECO:0000256" key="5">
    <source>
        <dbReference type="ARBA" id="ARBA00022989"/>
    </source>
</evidence>
<evidence type="ECO:0000256" key="4">
    <source>
        <dbReference type="ARBA" id="ARBA00022692"/>
    </source>
</evidence>
<dbReference type="GO" id="GO:0005886">
    <property type="term" value="C:plasma membrane"/>
    <property type="evidence" value="ECO:0007669"/>
    <property type="project" value="UniProtKB-SubCell"/>
</dbReference>
<comment type="similarity">
    <text evidence="2">Belongs to the UPF0126 family.</text>
</comment>
<dbReference type="OrthoDB" id="9791874at2"/>
<feature type="domain" description="Glycine transporter" evidence="9">
    <location>
        <begin position="8"/>
        <end position="79"/>
    </location>
</feature>
<sequence>MLLYTVFVIALAAESMTAALAAGRRNMDWFGVCVLGSVTALGGGTTRDVLLGHYPLVWVEQPALLLVTTAAALFTIAVARVMEKLRMIFLLLDAVGLVVFTIVGCNVAMEMGQPVLIVIVAGMITGCVGGVLRDILCNDVPLLFSGELYATVSAITACIYFFGQQWGLPAELVMIVAMVIGFTLRTLAIVFKIEMPRFVYVPVRGDQSSKR</sequence>
<feature type="transmembrane region" description="Helical" evidence="7">
    <location>
        <begin position="172"/>
        <end position="191"/>
    </location>
</feature>
<dbReference type="RefSeq" id="WP_127072750.1">
    <property type="nucleotide sequence ID" value="NZ_BMKB01000002.1"/>
</dbReference>
<feature type="transmembrane region" description="Helical" evidence="7">
    <location>
        <begin position="63"/>
        <end position="81"/>
    </location>
</feature>
<evidence type="ECO:0000256" key="6">
    <source>
        <dbReference type="ARBA" id="ARBA00023136"/>
    </source>
</evidence>
<evidence type="ECO:0000256" key="7">
    <source>
        <dbReference type="SAM" id="Phobius"/>
    </source>
</evidence>
<evidence type="ECO:0000259" key="9">
    <source>
        <dbReference type="Pfam" id="PF03458"/>
    </source>
</evidence>
<keyword evidence="11" id="KW-1185">Reference proteome</keyword>
<feature type="domain" description="Glycine transporter" evidence="9">
    <location>
        <begin position="91"/>
        <end position="163"/>
    </location>
</feature>
<keyword evidence="4 7" id="KW-0812">Transmembrane</keyword>
<dbReference type="EMBL" id="BMKB01000002">
    <property type="protein sequence ID" value="GGA44407.1"/>
    <property type="molecule type" value="Genomic_DNA"/>
</dbReference>
<dbReference type="Pfam" id="PF03458">
    <property type="entry name" value="Gly_transporter"/>
    <property type="match status" value="2"/>
</dbReference>
<feature type="signal peptide" evidence="8">
    <location>
        <begin position="1"/>
        <end position="21"/>
    </location>
</feature>
<dbReference type="PANTHER" id="PTHR30506:SF3">
    <property type="entry name" value="UPF0126 INNER MEMBRANE PROTEIN YADS-RELATED"/>
    <property type="match status" value="1"/>
</dbReference>
<name>A0A916R8P4_9HYPH</name>
<evidence type="ECO:0000256" key="8">
    <source>
        <dbReference type="SAM" id="SignalP"/>
    </source>
</evidence>
<feature type="transmembrane region" description="Helical" evidence="7">
    <location>
        <begin position="115"/>
        <end position="136"/>
    </location>
</feature>
<evidence type="ECO:0000256" key="2">
    <source>
        <dbReference type="ARBA" id="ARBA00008193"/>
    </source>
</evidence>
<keyword evidence="6 7" id="KW-0472">Membrane</keyword>
<dbReference type="Proteomes" id="UP000596977">
    <property type="component" value="Unassembled WGS sequence"/>
</dbReference>
<proteinExistence type="inferred from homology"/>
<keyword evidence="5 7" id="KW-1133">Transmembrane helix</keyword>
<feature type="transmembrane region" description="Helical" evidence="7">
    <location>
        <begin position="148"/>
        <end position="166"/>
    </location>
</feature>
<dbReference type="InterPro" id="IPR005115">
    <property type="entry name" value="Gly_transporter"/>
</dbReference>
<accession>A0A916R8P4</accession>
<keyword evidence="3" id="KW-1003">Cell membrane</keyword>
<evidence type="ECO:0000256" key="3">
    <source>
        <dbReference type="ARBA" id="ARBA00022475"/>
    </source>
</evidence>
<evidence type="ECO:0000256" key="1">
    <source>
        <dbReference type="ARBA" id="ARBA00004651"/>
    </source>
</evidence>
<comment type="subcellular location">
    <subcellularLocation>
        <location evidence="1">Cell membrane</location>
        <topology evidence="1">Multi-pass membrane protein</topology>
    </subcellularLocation>
</comment>
<evidence type="ECO:0000313" key="10">
    <source>
        <dbReference type="EMBL" id="GGA44407.1"/>
    </source>
</evidence>
<organism evidence="10 11">
    <name type="scientific">Pelagibacterium lentulum</name>
    <dbReference type="NCBI Taxonomy" id="2029865"/>
    <lineage>
        <taxon>Bacteria</taxon>
        <taxon>Pseudomonadati</taxon>
        <taxon>Pseudomonadota</taxon>
        <taxon>Alphaproteobacteria</taxon>
        <taxon>Hyphomicrobiales</taxon>
        <taxon>Devosiaceae</taxon>
        <taxon>Pelagibacterium</taxon>
    </lineage>
</organism>
<evidence type="ECO:0000313" key="11">
    <source>
        <dbReference type="Proteomes" id="UP000596977"/>
    </source>
</evidence>
<comment type="caution">
    <text evidence="10">The sequence shown here is derived from an EMBL/GenBank/DDBJ whole genome shotgun (WGS) entry which is preliminary data.</text>
</comment>
<feature type="transmembrane region" description="Helical" evidence="7">
    <location>
        <begin position="88"/>
        <end position="109"/>
    </location>
</feature>
<feature type="chain" id="PRO_5037403038" evidence="8">
    <location>
        <begin position="22"/>
        <end position="211"/>
    </location>
</feature>
<reference evidence="10 11" key="1">
    <citation type="journal article" date="2014" name="Int. J. Syst. Evol. Microbiol.">
        <title>Complete genome sequence of Corynebacterium casei LMG S-19264T (=DSM 44701T), isolated from a smear-ripened cheese.</title>
        <authorList>
            <consortium name="US DOE Joint Genome Institute (JGI-PGF)"/>
            <person name="Walter F."/>
            <person name="Albersmeier A."/>
            <person name="Kalinowski J."/>
            <person name="Ruckert C."/>
        </authorList>
    </citation>
    <scope>NUCLEOTIDE SEQUENCE [LARGE SCALE GENOMIC DNA]</scope>
    <source>
        <strain evidence="10 11">CGMCC 1.15896</strain>
    </source>
</reference>
<protein>
    <submittedName>
        <fullName evidence="10">Membrane protein</fullName>
    </submittedName>
</protein>
<gene>
    <name evidence="10" type="ORF">GCM10011499_12580</name>
</gene>
<dbReference type="PANTHER" id="PTHR30506">
    <property type="entry name" value="INNER MEMBRANE PROTEIN"/>
    <property type="match status" value="1"/>
</dbReference>
<dbReference type="AlphaFoldDB" id="A0A916R8P4"/>
<keyword evidence="8" id="KW-0732">Signal</keyword>